<dbReference type="EMBL" id="WNZZ01000042">
    <property type="protein sequence ID" value="MUG26405.1"/>
    <property type="molecule type" value="Genomic_DNA"/>
</dbReference>
<gene>
    <name evidence="1" type="ORF">GNQ08_29100</name>
</gene>
<accession>A0A6N8F3A8</accession>
<evidence type="ECO:0000313" key="2">
    <source>
        <dbReference type="Proteomes" id="UP000442469"/>
    </source>
</evidence>
<dbReference type="GeneID" id="77012422"/>
<evidence type="ECO:0000313" key="1">
    <source>
        <dbReference type="EMBL" id="MUG26405.1"/>
    </source>
</evidence>
<comment type="caution">
    <text evidence="1">The sequence shown here is derived from an EMBL/GenBank/DDBJ whole genome shotgun (WGS) entry which is preliminary data.</text>
</comment>
<name>A0A6N8F3A8_PAEMA</name>
<protein>
    <submittedName>
        <fullName evidence="1">Uncharacterized protein</fullName>
    </submittedName>
</protein>
<sequence>MSNGDAFERRSELLKRRIGRMICRENQYGLGRQDALLLQRFIKELHQNEQERNAKAGS</sequence>
<proteinExistence type="predicted"/>
<reference evidence="1 2" key="1">
    <citation type="submission" date="2019-11" db="EMBL/GenBank/DDBJ databases">
        <title>Draft genome sequences of five Paenibacillus species of dairy origin.</title>
        <authorList>
            <person name="Olajide A.M."/>
            <person name="Chen S."/>
            <person name="Lapointe G."/>
        </authorList>
    </citation>
    <scope>NUCLEOTIDE SEQUENCE [LARGE SCALE GENOMIC DNA]</scope>
    <source>
        <strain evidence="1 2">3CT49</strain>
    </source>
</reference>
<organism evidence="1 2">
    <name type="scientific">Paenibacillus macerans</name>
    <name type="common">Bacillus macerans</name>
    <dbReference type="NCBI Taxonomy" id="44252"/>
    <lineage>
        <taxon>Bacteria</taxon>
        <taxon>Bacillati</taxon>
        <taxon>Bacillota</taxon>
        <taxon>Bacilli</taxon>
        <taxon>Bacillales</taxon>
        <taxon>Paenibacillaceae</taxon>
        <taxon>Paenibacillus</taxon>
    </lineage>
</organism>
<dbReference type="RefSeq" id="WP_155621468.1">
    <property type="nucleotide sequence ID" value="NZ_BGML01000002.1"/>
</dbReference>
<dbReference type="Proteomes" id="UP000442469">
    <property type="component" value="Unassembled WGS sequence"/>
</dbReference>
<dbReference type="AlphaFoldDB" id="A0A6N8F3A8"/>